<sequence>MKLLFDHNLSPRLVLILADIYPNSQHVFPLQMDRDDDRLIWDYAAQNDYTIVTRDSDYNDLSIVRGFPPKVIWIRRGNCSTKEIEIMLRSSTQDIYEFSQNPSLGILTLS</sequence>
<gene>
    <name evidence="2" type="ORF">C7B77_13115</name>
</gene>
<evidence type="ECO:0000313" key="2">
    <source>
        <dbReference type="EMBL" id="PSB56050.1"/>
    </source>
</evidence>
<name>A0A2T1GER7_9CYAN</name>
<keyword evidence="3" id="KW-1185">Reference proteome</keyword>
<dbReference type="AlphaFoldDB" id="A0A2T1GER7"/>
<accession>A0A2T1GER7</accession>
<protein>
    <recommendedName>
        <fullName evidence="1">DUF5615 domain-containing protein</fullName>
    </recommendedName>
</protein>
<dbReference type="Proteomes" id="UP000238937">
    <property type="component" value="Unassembled WGS sequence"/>
</dbReference>
<dbReference type="RefSeq" id="WP_106305264.1">
    <property type="nucleotide sequence ID" value="NZ_PVWO01000148.1"/>
</dbReference>
<dbReference type="Pfam" id="PF18480">
    <property type="entry name" value="DUF5615"/>
    <property type="match status" value="1"/>
</dbReference>
<dbReference type="OrthoDB" id="334367at2"/>
<organism evidence="2 3">
    <name type="scientific">Chamaesiphon polymorphus CCALA 037</name>
    <dbReference type="NCBI Taxonomy" id="2107692"/>
    <lineage>
        <taxon>Bacteria</taxon>
        <taxon>Bacillati</taxon>
        <taxon>Cyanobacteriota</taxon>
        <taxon>Cyanophyceae</taxon>
        <taxon>Gomontiellales</taxon>
        <taxon>Chamaesiphonaceae</taxon>
        <taxon>Chamaesiphon</taxon>
    </lineage>
</organism>
<dbReference type="InterPro" id="IPR041049">
    <property type="entry name" value="DUF5615"/>
</dbReference>
<proteinExistence type="predicted"/>
<evidence type="ECO:0000259" key="1">
    <source>
        <dbReference type="Pfam" id="PF18480"/>
    </source>
</evidence>
<dbReference type="EMBL" id="PVWO01000148">
    <property type="protein sequence ID" value="PSB56050.1"/>
    <property type="molecule type" value="Genomic_DNA"/>
</dbReference>
<comment type="caution">
    <text evidence="2">The sequence shown here is derived from an EMBL/GenBank/DDBJ whole genome shotgun (WGS) entry which is preliminary data.</text>
</comment>
<evidence type="ECO:0000313" key="3">
    <source>
        <dbReference type="Proteomes" id="UP000238937"/>
    </source>
</evidence>
<reference evidence="2 3" key="1">
    <citation type="submission" date="2018-03" db="EMBL/GenBank/DDBJ databases">
        <title>The ancient ancestry and fast evolution of plastids.</title>
        <authorList>
            <person name="Moore K.R."/>
            <person name="Magnabosco C."/>
            <person name="Momper L."/>
            <person name="Gold D.A."/>
            <person name="Bosak T."/>
            <person name="Fournier G.P."/>
        </authorList>
    </citation>
    <scope>NUCLEOTIDE SEQUENCE [LARGE SCALE GENOMIC DNA]</scope>
    <source>
        <strain evidence="2 3">CCALA 037</strain>
    </source>
</reference>
<feature type="domain" description="DUF5615" evidence="1">
    <location>
        <begin position="1"/>
        <end position="109"/>
    </location>
</feature>